<dbReference type="AlphaFoldDB" id="A0AAV3URI8"/>
<dbReference type="EMBL" id="BAABKX010000030">
    <property type="protein sequence ID" value="GAA5064051.1"/>
    <property type="molecule type" value="Genomic_DNA"/>
</dbReference>
<proteinExistence type="predicted"/>
<comment type="caution">
    <text evidence="2">The sequence shown here is derived from an EMBL/GenBank/DDBJ whole genome shotgun (WGS) entry which is preliminary data.</text>
</comment>
<dbReference type="GeneID" id="68617518"/>
<accession>A0AAV3URI8</accession>
<dbReference type="Proteomes" id="UP001501729">
    <property type="component" value="Unassembled WGS sequence"/>
</dbReference>
<dbReference type="RefSeq" id="WP_227778750.1">
    <property type="nucleotide sequence ID" value="NZ_BAABKX010000030.1"/>
</dbReference>
<protein>
    <recommendedName>
        <fullName evidence="1">Luciferase domain-containing protein</fullName>
    </recommendedName>
</protein>
<reference evidence="2 3" key="1">
    <citation type="journal article" date="2019" name="Int. J. Syst. Evol. Microbiol.">
        <title>The Global Catalogue of Microorganisms (GCM) 10K type strain sequencing project: providing services to taxonomists for standard genome sequencing and annotation.</title>
        <authorList>
            <consortium name="The Broad Institute Genomics Platform"/>
            <consortium name="The Broad Institute Genome Sequencing Center for Infectious Disease"/>
            <person name="Wu L."/>
            <person name="Ma J."/>
        </authorList>
    </citation>
    <scope>NUCLEOTIDE SEQUENCE [LARGE SCALE GENOMIC DNA]</scope>
    <source>
        <strain evidence="2 3">JCM 17504</strain>
    </source>
</reference>
<dbReference type="Pfam" id="PF17648">
    <property type="entry name" value="Luciferase"/>
    <property type="match status" value="1"/>
</dbReference>
<evidence type="ECO:0000313" key="2">
    <source>
        <dbReference type="EMBL" id="GAA5064051.1"/>
    </source>
</evidence>
<feature type="domain" description="Luciferase" evidence="1">
    <location>
        <begin position="53"/>
        <end position="115"/>
    </location>
</feature>
<sequence length="164" mass="18556">MPEDDRVPKALPAGDNQDIKQYVEQVIEIVSSWPGVTTGDGRFNSTTFSLGQREIGHVHPHQLGLVDISYPQPLREQLLVEGHTEKHHVVPNRATTFAIESEDDIKQAVFLLRLSYLHHASMLEQTSDIEEQVENIDLDVEAEIRQLKLSDELRAVLTQIINSE</sequence>
<name>A0AAV3URI8_9EURY</name>
<dbReference type="InterPro" id="IPR040841">
    <property type="entry name" value="Luciferase_dom"/>
</dbReference>
<organism evidence="2 3">
    <name type="scientific">Haladaptatus pallidirubidus</name>
    <dbReference type="NCBI Taxonomy" id="1008152"/>
    <lineage>
        <taxon>Archaea</taxon>
        <taxon>Methanobacteriati</taxon>
        <taxon>Methanobacteriota</taxon>
        <taxon>Stenosarchaea group</taxon>
        <taxon>Halobacteria</taxon>
        <taxon>Halobacteriales</taxon>
        <taxon>Haladaptataceae</taxon>
        <taxon>Haladaptatus</taxon>
    </lineage>
</organism>
<evidence type="ECO:0000313" key="3">
    <source>
        <dbReference type="Proteomes" id="UP001501729"/>
    </source>
</evidence>
<gene>
    <name evidence="2" type="ORF">GCM10025751_53140</name>
</gene>
<keyword evidence="3" id="KW-1185">Reference proteome</keyword>
<evidence type="ECO:0000259" key="1">
    <source>
        <dbReference type="Pfam" id="PF17648"/>
    </source>
</evidence>